<evidence type="ECO:0000259" key="18">
    <source>
        <dbReference type="Pfam" id="PF11741"/>
    </source>
</evidence>
<dbReference type="SUPFAM" id="SSF56935">
    <property type="entry name" value="Porins"/>
    <property type="match status" value="1"/>
</dbReference>
<keyword evidence="20" id="KW-1185">Reference proteome</keyword>
<feature type="domain" description="TonB-dependent receptor-like beta-barrel" evidence="16">
    <location>
        <begin position="382"/>
        <end position="815"/>
    </location>
</feature>
<evidence type="ECO:0000256" key="10">
    <source>
        <dbReference type="ARBA" id="ARBA00023077"/>
    </source>
</evidence>
<dbReference type="Gene3D" id="2.170.130.10">
    <property type="entry name" value="TonB-dependent receptor, plug domain"/>
    <property type="match status" value="1"/>
</dbReference>
<dbReference type="RefSeq" id="WP_105218726.1">
    <property type="nucleotide sequence ID" value="NZ_CAWNSU010000005.1"/>
</dbReference>
<evidence type="ECO:0000256" key="13">
    <source>
        <dbReference type="PROSITE-ProRule" id="PRU01360"/>
    </source>
</evidence>
<feature type="domain" description="AMIN" evidence="18">
    <location>
        <begin position="76"/>
        <end position="168"/>
    </location>
</feature>
<comment type="subcellular location">
    <subcellularLocation>
        <location evidence="1 13">Cell outer membrane</location>
        <topology evidence="1 13">Multi-pass membrane protein</topology>
    </subcellularLocation>
</comment>
<dbReference type="Pfam" id="PF07715">
    <property type="entry name" value="Plug"/>
    <property type="match status" value="1"/>
</dbReference>
<dbReference type="FunFam" id="2.170.130.10:FF:000001">
    <property type="entry name" value="Catecholate siderophore TonB-dependent receptor"/>
    <property type="match status" value="1"/>
</dbReference>
<feature type="domain" description="TonB-dependent receptor plug" evidence="17">
    <location>
        <begin position="207"/>
        <end position="304"/>
    </location>
</feature>
<feature type="chain" id="PRO_5026900405" evidence="15">
    <location>
        <begin position="25"/>
        <end position="846"/>
    </location>
</feature>
<dbReference type="FunFam" id="2.40.170.20:FF:000005">
    <property type="entry name" value="TonB-dependent siderophore receptor"/>
    <property type="match status" value="1"/>
</dbReference>
<evidence type="ECO:0000256" key="11">
    <source>
        <dbReference type="ARBA" id="ARBA00023136"/>
    </source>
</evidence>
<evidence type="ECO:0000259" key="17">
    <source>
        <dbReference type="Pfam" id="PF07715"/>
    </source>
</evidence>
<evidence type="ECO:0000256" key="2">
    <source>
        <dbReference type="ARBA" id="ARBA00009810"/>
    </source>
</evidence>
<evidence type="ECO:0000256" key="14">
    <source>
        <dbReference type="RuleBase" id="RU003357"/>
    </source>
</evidence>
<dbReference type="AlphaFoldDB" id="A0A6N8FXG8"/>
<evidence type="ECO:0000256" key="4">
    <source>
        <dbReference type="ARBA" id="ARBA00022452"/>
    </source>
</evidence>
<dbReference type="GO" id="GO:0015344">
    <property type="term" value="F:siderophore uptake transmembrane transporter activity"/>
    <property type="evidence" value="ECO:0007669"/>
    <property type="project" value="TreeGrafter"/>
</dbReference>
<keyword evidence="7 15" id="KW-0732">Signal</keyword>
<evidence type="ECO:0000313" key="20">
    <source>
        <dbReference type="Proteomes" id="UP000441797"/>
    </source>
</evidence>
<gene>
    <name evidence="19" type="ORF">BWI75_13485</name>
</gene>
<keyword evidence="5" id="KW-0410">Iron transport</keyword>
<dbReference type="Pfam" id="PF11741">
    <property type="entry name" value="AMIN"/>
    <property type="match status" value="1"/>
</dbReference>
<accession>A0A6N8FXG8</accession>
<dbReference type="GO" id="GO:0038023">
    <property type="term" value="F:signaling receptor activity"/>
    <property type="evidence" value="ECO:0007669"/>
    <property type="project" value="InterPro"/>
</dbReference>
<keyword evidence="9" id="KW-0406">Ion transport</keyword>
<dbReference type="OrthoDB" id="503423at2"/>
<comment type="similarity">
    <text evidence="2 13 14">Belongs to the TonB-dependent receptor family.</text>
</comment>
<dbReference type="Gene3D" id="2.40.170.20">
    <property type="entry name" value="TonB-dependent receptor, beta-barrel domain"/>
    <property type="match status" value="1"/>
</dbReference>
<feature type="signal peptide" evidence="15">
    <location>
        <begin position="1"/>
        <end position="24"/>
    </location>
</feature>
<dbReference type="InterPro" id="IPR021731">
    <property type="entry name" value="AMIN_dom"/>
</dbReference>
<dbReference type="InterPro" id="IPR037066">
    <property type="entry name" value="Plug_dom_sf"/>
</dbReference>
<evidence type="ECO:0000256" key="12">
    <source>
        <dbReference type="ARBA" id="ARBA00023237"/>
    </source>
</evidence>
<dbReference type="GO" id="GO:0015891">
    <property type="term" value="P:siderophore transport"/>
    <property type="evidence" value="ECO:0007669"/>
    <property type="project" value="InterPro"/>
</dbReference>
<dbReference type="Proteomes" id="UP000441797">
    <property type="component" value="Unassembled WGS sequence"/>
</dbReference>
<evidence type="ECO:0000256" key="8">
    <source>
        <dbReference type="ARBA" id="ARBA00023004"/>
    </source>
</evidence>
<evidence type="ECO:0000256" key="1">
    <source>
        <dbReference type="ARBA" id="ARBA00004571"/>
    </source>
</evidence>
<dbReference type="PROSITE" id="PS52016">
    <property type="entry name" value="TONB_DEPENDENT_REC_3"/>
    <property type="match status" value="1"/>
</dbReference>
<organism evidence="19 20">
    <name type="scientific">Gloeocapsopsis dulcis AAB1 = 1H9</name>
    <dbReference type="NCBI Taxonomy" id="1433147"/>
    <lineage>
        <taxon>Bacteria</taxon>
        <taxon>Bacillati</taxon>
        <taxon>Cyanobacteriota</taxon>
        <taxon>Cyanophyceae</taxon>
        <taxon>Oscillatoriophycideae</taxon>
        <taxon>Chroococcales</taxon>
        <taxon>Chroococcaceae</taxon>
        <taxon>Gloeocapsopsis</taxon>
        <taxon>Gloeocapsopsis dulcis</taxon>
    </lineage>
</organism>
<keyword evidence="3 13" id="KW-0813">Transport</keyword>
<reference evidence="19 20" key="1">
    <citation type="journal article" date="2019" name="Front. Microbiol.">
        <title>Genomic Features for Desiccation Tolerance and Sugar Biosynthesis in the Extremophile Gloeocapsopsis sp. UTEX B3054.</title>
        <authorList>
            <person name="Urrejola C."/>
            <person name="Alcorta J."/>
            <person name="Salas L."/>
            <person name="Vasquez M."/>
            <person name="Polz M.F."/>
            <person name="Vicuna R."/>
            <person name="Diez B."/>
        </authorList>
    </citation>
    <scope>NUCLEOTIDE SEQUENCE [LARGE SCALE GENOMIC DNA]</scope>
    <source>
        <strain evidence="19 20">1H9</strain>
    </source>
</reference>
<keyword evidence="6 13" id="KW-0812">Transmembrane</keyword>
<evidence type="ECO:0000259" key="16">
    <source>
        <dbReference type="Pfam" id="PF00593"/>
    </source>
</evidence>
<evidence type="ECO:0000256" key="9">
    <source>
        <dbReference type="ARBA" id="ARBA00023065"/>
    </source>
</evidence>
<evidence type="ECO:0000256" key="5">
    <source>
        <dbReference type="ARBA" id="ARBA00022496"/>
    </source>
</evidence>
<dbReference type="PANTHER" id="PTHR32552">
    <property type="entry name" value="FERRICHROME IRON RECEPTOR-RELATED"/>
    <property type="match status" value="1"/>
</dbReference>
<sequence>MLYRFFLRLAAASAIFIFVVPAQAQTDTGSSSVRLKQKLQSDPSIPQLSDFQQPVTTVDEWMAQSVQTSVVEITGVRLNATEAGLEILLETVAGLEISETYVVDNALIADIANAVLIPPSGFQQANPAEGIASVSLTNLPNNFVRVAITGLDAPPIADVRTEAQGLVLSVAVEETEDDVIEIVVTGEQEGGYRVPDTSVGTRTDTPLRDIPQSIQVVPQQVLRDQQVNRLDDALRNVPGVTQAFGPGPSIFYRIRGFEALNNNLLRNGLPDPGAGELVELSNVEQVEVLKGPASVLFGLGNPGGSINIVTKRPLSEPFYTIDATVGNYSFYRGAIDLSGPLNESRTVLYRLNTAYRNSGSFVDSYTSEHLNISPVVSVAIGEGINLTLEGDYINTKDFFRLPGVPTIGTVLPNPNGNIPRNRNLAEPSDVIEQTVTRLGYRLEHKFNDSWSLRNAFVYNYRDYYDKIHLPTNLEPDNQTLNRFYREFDFVSTAYTLTTNAIGKFSTGSIEHQLLLGVDLNRFENRVPRSTRATAAPIDIFNPVYGQPRGVLEPEISNTTITNSLGIYLQDQITLTDNLKVLLGGRFDTFDQTSEDFSSNTESSDSDSAFSPRFGIIYQPIPTISLYASYISSFTPASGLFLFGGSLDNPFAPERGRQYEVGVKADLSDRFSATLAFYDLTRTNVLTEDPDNPGFQIQTGEQNSRGIELSLVGEIFPGWNLIAGYAYTNARITQDNTFEPGNQLPNTPENSFNLWTTYEIQEGDLQGLGFGFGLFFVGDRAGDLANTYDVPSYLRTDAAIFYNRDRFRVALNFRNLFDVEYFEYAVNSTRVNYGQPFTVQGTVSWEF</sequence>
<dbReference type="CDD" id="cd01347">
    <property type="entry name" value="ligand_gated_channel"/>
    <property type="match status" value="1"/>
</dbReference>
<keyword evidence="19" id="KW-0675">Receptor</keyword>
<dbReference type="Pfam" id="PF00593">
    <property type="entry name" value="TonB_dep_Rec_b-barrel"/>
    <property type="match status" value="1"/>
</dbReference>
<evidence type="ECO:0000256" key="6">
    <source>
        <dbReference type="ARBA" id="ARBA00022692"/>
    </source>
</evidence>
<keyword evidence="11 13" id="KW-0472">Membrane</keyword>
<keyword evidence="10 14" id="KW-0798">TonB box</keyword>
<dbReference type="PANTHER" id="PTHR32552:SF68">
    <property type="entry name" value="FERRICHROME OUTER MEMBRANE TRANSPORTER_PHAGE RECEPTOR"/>
    <property type="match status" value="1"/>
</dbReference>
<proteinExistence type="inferred from homology"/>
<dbReference type="InterPro" id="IPR000531">
    <property type="entry name" value="Beta-barrel_TonB"/>
</dbReference>
<keyword evidence="12 13" id="KW-0998">Cell outer membrane</keyword>
<keyword evidence="4 13" id="KW-1134">Transmembrane beta strand</keyword>
<dbReference type="InterPro" id="IPR010105">
    <property type="entry name" value="TonB_sidphr_rcpt"/>
</dbReference>
<name>A0A6N8FXG8_9CHRO</name>
<keyword evidence="8" id="KW-0408">Iron</keyword>
<evidence type="ECO:0000256" key="7">
    <source>
        <dbReference type="ARBA" id="ARBA00022729"/>
    </source>
</evidence>
<evidence type="ECO:0000256" key="15">
    <source>
        <dbReference type="SAM" id="SignalP"/>
    </source>
</evidence>
<dbReference type="InterPro" id="IPR012910">
    <property type="entry name" value="Plug_dom"/>
</dbReference>
<dbReference type="GO" id="GO:0009279">
    <property type="term" value="C:cell outer membrane"/>
    <property type="evidence" value="ECO:0007669"/>
    <property type="project" value="UniProtKB-SubCell"/>
</dbReference>
<evidence type="ECO:0000313" key="19">
    <source>
        <dbReference type="EMBL" id="MUL37322.1"/>
    </source>
</evidence>
<protein>
    <submittedName>
        <fullName evidence="19">TonB-dependent siderophore receptor</fullName>
    </submittedName>
</protein>
<dbReference type="EMBL" id="NAPY01000020">
    <property type="protein sequence ID" value="MUL37322.1"/>
    <property type="molecule type" value="Genomic_DNA"/>
</dbReference>
<dbReference type="NCBIfam" id="TIGR01783">
    <property type="entry name" value="TonB-siderophor"/>
    <property type="match status" value="1"/>
</dbReference>
<evidence type="ECO:0000256" key="3">
    <source>
        <dbReference type="ARBA" id="ARBA00022448"/>
    </source>
</evidence>
<dbReference type="InterPro" id="IPR039426">
    <property type="entry name" value="TonB-dep_rcpt-like"/>
</dbReference>
<dbReference type="InterPro" id="IPR036942">
    <property type="entry name" value="Beta-barrel_TonB_sf"/>
</dbReference>
<comment type="caution">
    <text evidence="19">The sequence shown here is derived from an EMBL/GenBank/DDBJ whole genome shotgun (WGS) entry which is preliminary data.</text>
</comment>